<accession>A0A935C325</accession>
<dbReference type="SUPFAM" id="SSF53756">
    <property type="entry name" value="UDP-Glycosyltransferase/glycogen phosphorylase"/>
    <property type="match status" value="1"/>
</dbReference>
<dbReference type="PANTHER" id="PTHR48043">
    <property type="entry name" value="EG:EG0003.4 PROTEIN-RELATED"/>
    <property type="match status" value="1"/>
</dbReference>
<keyword evidence="1" id="KW-0328">Glycosyltransferase</keyword>
<dbReference type="InterPro" id="IPR050271">
    <property type="entry name" value="UDP-glycosyltransferase"/>
</dbReference>
<feature type="domain" description="Erythromycin biosynthesis protein CIII-like C-terminal" evidence="3">
    <location>
        <begin position="258"/>
        <end position="356"/>
    </location>
</feature>
<evidence type="ECO:0000313" key="5">
    <source>
        <dbReference type="Proteomes" id="UP000633365"/>
    </source>
</evidence>
<proteinExistence type="predicted"/>
<evidence type="ECO:0000256" key="2">
    <source>
        <dbReference type="ARBA" id="ARBA00022679"/>
    </source>
</evidence>
<dbReference type="GO" id="GO:0016757">
    <property type="term" value="F:glycosyltransferase activity"/>
    <property type="evidence" value="ECO:0007669"/>
    <property type="project" value="UniProtKB-KW"/>
</dbReference>
<dbReference type="Gene3D" id="3.40.50.2000">
    <property type="entry name" value="Glycogen Phosphorylase B"/>
    <property type="match status" value="2"/>
</dbReference>
<evidence type="ECO:0000313" key="4">
    <source>
        <dbReference type="EMBL" id="MBK6088787.1"/>
    </source>
</evidence>
<dbReference type="EMBL" id="JAEQMG010000085">
    <property type="protein sequence ID" value="MBK6088787.1"/>
    <property type="molecule type" value="Genomic_DNA"/>
</dbReference>
<protein>
    <recommendedName>
        <fullName evidence="3">Erythromycin biosynthesis protein CIII-like C-terminal domain-containing protein</fullName>
    </recommendedName>
</protein>
<comment type="caution">
    <text evidence="4">The sequence shown here is derived from an EMBL/GenBank/DDBJ whole genome shotgun (WGS) entry which is preliminary data.</text>
</comment>
<keyword evidence="2" id="KW-0808">Transferase</keyword>
<dbReference type="AlphaFoldDB" id="A0A935C325"/>
<dbReference type="InterPro" id="IPR010610">
    <property type="entry name" value="EryCIII-like_C"/>
</dbReference>
<name>A0A935C325_9FIRM</name>
<sequence length="378" mass="42410">MAAMAETSGPSSRCRLLAEGFRNVGIKTAVCMAKDPNYKEISDIPNYYLDVPMPFGLPEFIASRTFPVAQKLGIVSKKAVNSFDQVLYFTGNLDYRYLTKSVASIRKAIREYKPDFIYSEFNISAIIAAKKENLPLYATVSYPTQHEFSHKTSLAKGLNKLLSDLHLPKVDSALKLFDWPEQKFCPSIRELEPIEKPDVYYCGSFKSVKKMDFNRDKIVVYMGNGTVSASKMLKVICKAFSNSSYEVFIASSYLKEKTNDNIHIAHRWDFNTLLDESVLFINHGGQNSIVDGLLHGVPQIVVPGKVFERKFNAKCITDTQSGVTVEYKDFDEEHIRAAANTVINSAIMVKNAEQLGRKLSECGGINVIINRIFCCLSP</sequence>
<dbReference type="Pfam" id="PF06722">
    <property type="entry name" value="EryCIII-like_C"/>
    <property type="match status" value="1"/>
</dbReference>
<dbReference type="PANTHER" id="PTHR48043:SF145">
    <property type="entry name" value="FI06409P-RELATED"/>
    <property type="match status" value="1"/>
</dbReference>
<evidence type="ECO:0000259" key="3">
    <source>
        <dbReference type="Pfam" id="PF06722"/>
    </source>
</evidence>
<keyword evidence="5" id="KW-1185">Reference proteome</keyword>
<organism evidence="4 5">
    <name type="scientific">Ruminococcus difficilis</name>
    <dbReference type="NCBI Taxonomy" id="2763069"/>
    <lineage>
        <taxon>Bacteria</taxon>
        <taxon>Bacillati</taxon>
        <taxon>Bacillota</taxon>
        <taxon>Clostridia</taxon>
        <taxon>Eubacteriales</taxon>
        <taxon>Oscillospiraceae</taxon>
        <taxon>Ruminococcus</taxon>
    </lineage>
</organism>
<dbReference type="Proteomes" id="UP000633365">
    <property type="component" value="Unassembled WGS sequence"/>
</dbReference>
<gene>
    <name evidence="4" type="ORF">JKK62_09030</name>
</gene>
<evidence type="ECO:0000256" key="1">
    <source>
        <dbReference type="ARBA" id="ARBA00022676"/>
    </source>
</evidence>
<reference evidence="4" key="1">
    <citation type="submission" date="2021-01" db="EMBL/GenBank/DDBJ databases">
        <title>Genome public.</title>
        <authorList>
            <person name="Liu C."/>
            <person name="Sun Q."/>
        </authorList>
    </citation>
    <scope>NUCLEOTIDE SEQUENCE</scope>
    <source>
        <strain evidence="4">M6</strain>
    </source>
</reference>